<feature type="region of interest" description="Disordered" evidence="1">
    <location>
        <begin position="1"/>
        <end position="37"/>
    </location>
</feature>
<feature type="non-terminal residue" evidence="2">
    <location>
        <position position="1"/>
    </location>
</feature>
<dbReference type="EMBL" id="HAEE01003118">
    <property type="protein sequence ID" value="SBR23138.1"/>
    <property type="molecule type" value="Transcribed_RNA"/>
</dbReference>
<sequence length="63" mass="6598">VPPNPEAPALQSRSELKRSSEARVVPPVSEAPSLSTQCSSFQCPSVRVPESTCPSSKCSSLPS</sequence>
<feature type="region of interest" description="Disordered" evidence="1">
    <location>
        <begin position="44"/>
        <end position="63"/>
    </location>
</feature>
<feature type="non-terminal residue" evidence="2">
    <location>
        <position position="63"/>
    </location>
</feature>
<gene>
    <name evidence="2" type="primary">N332_10680</name>
</gene>
<organism evidence="2">
    <name type="scientific">Nothobranchius kuhntae</name>
    <name type="common">Beira killifish</name>
    <dbReference type="NCBI Taxonomy" id="321403"/>
    <lineage>
        <taxon>Eukaryota</taxon>
        <taxon>Metazoa</taxon>
        <taxon>Chordata</taxon>
        <taxon>Craniata</taxon>
        <taxon>Vertebrata</taxon>
        <taxon>Euteleostomi</taxon>
        <taxon>Actinopterygii</taxon>
        <taxon>Neopterygii</taxon>
        <taxon>Teleostei</taxon>
        <taxon>Neoteleostei</taxon>
        <taxon>Acanthomorphata</taxon>
        <taxon>Ovalentaria</taxon>
        <taxon>Atherinomorphae</taxon>
        <taxon>Cyprinodontiformes</taxon>
        <taxon>Nothobranchiidae</taxon>
        <taxon>Nothobranchius</taxon>
    </lineage>
</organism>
<evidence type="ECO:0000313" key="2">
    <source>
        <dbReference type="EMBL" id="SBR23138.1"/>
    </source>
</evidence>
<feature type="compositionally biased region" description="Polar residues" evidence="1">
    <location>
        <begin position="52"/>
        <end position="63"/>
    </location>
</feature>
<evidence type="ECO:0000256" key="1">
    <source>
        <dbReference type="SAM" id="MobiDB-lite"/>
    </source>
</evidence>
<reference evidence="2" key="1">
    <citation type="submission" date="2016-05" db="EMBL/GenBank/DDBJ databases">
        <authorList>
            <person name="Lavstsen T."/>
            <person name="Jespersen J.S."/>
        </authorList>
    </citation>
    <scope>NUCLEOTIDE SEQUENCE</scope>
    <source>
        <tissue evidence="2">Brain</tissue>
    </source>
</reference>
<reference evidence="2" key="2">
    <citation type="submission" date="2016-06" db="EMBL/GenBank/DDBJ databases">
        <title>The genome of a short-lived fish provides insights into sex chromosome evolution and the genetic control of aging.</title>
        <authorList>
            <person name="Reichwald K."/>
            <person name="Felder M."/>
            <person name="Petzold A."/>
            <person name="Koch P."/>
            <person name="Groth M."/>
            <person name="Platzer M."/>
        </authorList>
    </citation>
    <scope>NUCLEOTIDE SEQUENCE</scope>
    <source>
        <tissue evidence="2">Brain</tissue>
    </source>
</reference>
<protein>
    <submittedName>
        <fullName evidence="2">Uncharacterized protein</fullName>
    </submittedName>
</protein>
<dbReference type="AlphaFoldDB" id="A0A1A8JSQ9"/>
<accession>A0A1A8JSQ9</accession>
<proteinExistence type="predicted"/>
<name>A0A1A8JSQ9_NOTKU</name>